<dbReference type="SUPFAM" id="SSF53067">
    <property type="entry name" value="Actin-like ATPase domain"/>
    <property type="match status" value="2"/>
</dbReference>
<dbReference type="Proteomes" id="UP000004226">
    <property type="component" value="Unassembled WGS sequence"/>
</dbReference>
<evidence type="ECO:0000256" key="11">
    <source>
        <dbReference type="ARBA" id="ARBA00022840"/>
    </source>
</evidence>
<evidence type="ECO:0000313" key="18">
    <source>
        <dbReference type="Proteomes" id="UP000004226"/>
    </source>
</evidence>
<gene>
    <name evidence="16 17" type="primary">coaX</name>
    <name evidence="17" type="ORF">HMPREF0554_1819</name>
</gene>
<evidence type="ECO:0000256" key="4">
    <source>
        <dbReference type="ARBA" id="ARBA00005225"/>
    </source>
</evidence>
<keyword evidence="10 16" id="KW-0418">Kinase</keyword>
<comment type="subunit">
    <text evidence="5 16">Homodimer.</text>
</comment>
<organism evidence="17 18">
    <name type="scientific">Pseudoleptotrichia goodfellowii F0264</name>
    <dbReference type="NCBI Taxonomy" id="596323"/>
    <lineage>
        <taxon>Bacteria</taxon>
        <taxon>Fusobacteriati</taxon>
        <taxon>Fusobacteriota</taxon>
        <taxon>Fusobacteriia</taxon>
        <taxon>Fusobacteriales</taxon>
        <taxon>Leptotrichiaceae</taxon>
        <taxon>Pseudoleptotrichia</taxon>
    </lineage>
</organism>
<evidence type="ECO:0000313" key="17">
    <source>
        <dbReference type="EMBL" id="EEY34988.1"/>
    </source>
</evidence>
<dbReference type="UniPathway" id="UPA00241">
    <property type="reaction ID" value="UER00352"/>
</dbReference>
<dbReference type="CDD" id="cd24015">
    <property type="entry name" value="ASKHA_NBD_PanK-III"/>
    <property type="match status" value="1"/>
</dbReference>
<comment type="catalytic activity">
    <reaction evidence="1 16">
        <text>(R)-pantothenate + ATP = (R)-4'-phosphopantothenate + ADP + H(+)</text>
        <dbReference type="Rhea" id="RHEA:16373"/>
        <dbReference type="ChEBI" id="CHEBI:10986"/>
        <dbReference type="ChEBI" id="CHEBI:15378"/>
        <dbReference type="ChEBI" id="CHEBI:29032"/>
        <dbReference type="ChEBI" id="CHEBI:30616"/>
        <dbReference type="ChEBI" id="CHEBI:456216"/>
        <dbReference type="EC" id="2.7.1.33"/>
    </reaction>
</comment>
<keyword evidence="13 16" id="KW-0173">Coenzyme A biosynthesis</keyword>
<dbReference type="PANTHER" id="PTHR34265">
    <property type="entry name" value="TYPE III PANTOTHENATE KINASE"/>
    <property type="match status" value="1"/>
</dbReference>
<comment type="subcellular location">
    <subcellularLocation>
        <location evidence="3 16">Cytoplasm</location>
    </subcellularLocation>
</comment>
<evidence type="ECO:0000256" key="6">
    <source>
        <dbReference type="ARBA" id="ARBA00012102"/>
    </source>
</evidence>
<evidence type="ECO:0000256" key="2">
    <source>
        <dbReference type="ARBA" id="ARBA00001958"/>
    </source>
</evidence>
<name>D0GLN8_9FUSO</name>
<keyword evidence="12 16" id="KW-0630">Potassium</keyword>
<evidence type="ECO:0000256" key="13">
    <source>
        <dbReference type="ARBA" id="ARBA00022993"/>
    </source>
</evidence>
<dbReference type="AlphaFoldDB" id="D0GLN8"/>
<keyword evidence="8 16" id="KW-0808">Transferase</keyword>
<comment type="caution">
    <text evidence="16">Lacks conserved residue(s) required for the propagation of feature annotation.</text>
</comment>
<dbReference type="NCBIfam" id="TIGR00671">
    <property type="entry name" value="baf"/>
    <property type="match status" value="1"/>
</dbReference>
<feature type="binding site" evidence="16">
    <location>
        <position position="132"/>
    </location>
    <ligand>
        <name>K(+)</name>
        <dbReference type="ChEBI" id="CHEBI:29103"/>
    </ligand>
</feature>
<dbReference type="GO" id="GO:0015937">
    <property type="term" value="P:coenzyme A biosynthetic process"/>
    <property type="evidence" value="ECO:0007669"/>
    <property type="project" value="UniProtKB-UniRule"/>
</dbReference>
<comment type="caution">
    <text evidence="17">The sequence shown here is derived from an EMBL/GenBank/DDBJ whole genome shotgun (WGS) entry which is preliminary data.</text>
</comment>
<evidence type="ECO:0000256" key="16">
    <source>
        <dbReference type="HAMAP-Rule" id="MF_01274"/>
    </source>
</evidence>
<sequence>MILGFDIGNTHIVPIFYDNNGKIKASFRIPTRLSFTEDTLFSMLKTLADNNNINIYDITDIIVSSVVPHINEIFEYLGQNYFNIQPEFISLDTIDDEIKLLDGMERGLGADRIADILAAKKIFPEKEFVIIDFGTATTFDAVKNSTYMGGCILPGIELSINTLFNNTAKLPKIKFEKPDTVFGIDTVTQINAGIFYGNVGTIKELISQYKKGMPEAYIISTGGQGRKISEYISEIDEYIPKLGEKGIFEFYKLRKNNRFIKEKK</sequence>
<comment type="similarity">
    <text evidence="14 16">Belongs to the type III pantothenate kinase family.</text>
</comment>
<evidence type="ECO:0000256" key="3">
    <source>
        <dbReference type="ARBA" id="ARBA00004496"/>
    </source>
</evidence>
<keyword evidence="11 16" id="KW-0067">ATP-binding</keyword>
<accession>D0GLN8</accession>
<dbReference type="EC" id="2.7.1.33" evidence="6 16"/>
<dbReference type="GO" id="GO:0004594">
    <property type="term" value="F:pantothenate kinase activity"/>
    <property type="evidence" value="ECO:0007669"/>
    <property type="project" value="UniProtKB-UniRule"/>
</dbReference>
<feature type="binding site" evidence="16">
    <location>
        <position position="135"/>
    </location>
    <ligand>
        <name>ATP</name>
        <dbReference type="ChEBI" id="CHEBI:30616"/>
    </ligand>
</feature>
<keyword evidence="18" id="KW-1185">Reference proteome</keyword>
<dbReference type="Pfam" id="PF03309">
    <property type="entry name" value="Pan_kinase"/>
    <property type="match status" value="1"/>
</dbReference>
<proteinExistence type="inferred from homology"/>
<evidence type="ECO:0000256" key="14">
    <source>
        <dbReference type="ARBA" id="ARBA00038036"/>
    </source>
</evidence>
<dbReference type="GO" id="GO:0005737">
    <property type="term" value="C:cytoplasm"/>
    <property type="evidence" value="ECO:0007669"/>
    <property type="project" value="UniProtKB-SubCell"/>
</dbReference>
<evidence type="ECO:0000256" key="12">
    <source>
        <dbReference type="ARBA" id="ARBA00022958"/>
    </source>
</evidence>
<feature type="binding site" evidence="16">
    <location>
        <position position="186"/>
    </location>
    <ligand>
        <name>substrate</name>
    </ligand>
</feature>
<evidence type="ECO:0000256" key="1">
    <source>
        <dbReference type="ARBA" id="ARBA00001206"/>
    </source>
</evidence>
<reference evidence="17 18" key="1">
    <citation type="submission" date="2009-10" db="EMBL/GenBank/DDBJ databases">
        <authorList>
            <person name="Harkins D.M."/>
            <person name="Madupu R."/>
            <person name="Durkin A.S."/>
            <person name="Torralba M."/>
            <person name="Methe B."/>
            <person name="Sutton G.G."/>
            <person name="Strausberg R.L."/>
            <person name="Nelson K.E."/>
        </authorList>
    </citation>
    <scope>NUCLEOTIDE SEQUENCE [LARGE SCALE GENOMIC DNA]</scope>
    <source>
        <strain evidence="17 18">F0264</strain>
    </source>
</reference>
<dbReference type="GO" id="GO:0005524">
    <property type="term" value="F:ATP binding"/>
    <property type="evidence" value="ECO:0007669"/>
    <property type="project" value="UniProtKB-UniRule"/>
</dbReference>
<dbReference type="InterPro" id="IPR043129">
    <property type="entry name" value="ATPase_NBD"/>
</dbReference>
<comment type="function">
    <text evidence="16">Catalyzes the phosphorylation of pantothenate (Pan), the first step in CoA biosynthesis.</text>
</comment>
<dbReference type="InterPro" id="IPR004619">
    <property type="entry name" value="Type_III_PanK"/>
</dbReference>
<feature type="binding site" evidence="16">
    <location>
        <begin position="109"/>
        <end position="112"/>
    </location>
    <ligand>
        <name>substrate</name>
    </ligand>
</feature>
<evidence type="ECO:0000256" key="8">
    <source>
        <dbReference type="ARBA" id="ARBA00022679"/>
    </source>
</evidence>
<evidence type="ECO:0000256" key="5">
    <source>
        <dbReference type="ARBA" id="ARBA00011738"/>
    </source>
</evidence>
<dbReference type="eggNOG" id="COG1521">
    <property type="taxonomic scope" value="Bacteria"/>
</dbReference>
<evidence type="ECO:0000256" key="9">
    <source>
        <dbReference type="ARBA" id="ARBA00022741"/>
    </source>
</evidence>
<dbReference type="GO" id="GO:0046872">
    <property type="term" value="F:metal ion binding"/>
    <property type="evidence" value="ECO:0007669"/>
    <property type="project" value="UniProtKB-KW"/>
</dbReference>
<comment type="cofactor">
    <cofactor evidence="2">
        <name>K(+)</name>
        <dbReference type="ChEBI" id="CHEBI:29103"/>
    </cofactor>
</comment>
<keyword evidence="7 16" id="KW-0963">Cytoplasm</keyword>
<dbReference type="Gene3D" id="3.30.420.40">
    <property type="match status" value="2"/>
</dbReference>
<evidence type="ECO:0000256" key="10">
    <source>
        <dbReference type="ARBA" id="ARBA00022777"/>
    </source>
</evidence>
<evidence type="ECO:0000256" key="7">
    <source>
        <dbReference type="ARBA" id="ARBA00022490"/>
    </source>
</evidence>
<evidence type="ECO:0000256" key="15">
    <source>
        <dbReference type="ARBA" id="ARBA00040883"/>
    </source>
</evidence>
<feature type="binding site" evidence="16">
    <location>
        <begin position="6"/>
        <end position="13"/>
    </location>
    <ligand>
        <name>ATP</name>
        <dbReference type="ChEBI" id="CHEBI:30616"/>
    </ligand>
</feature>
<feature type="active site" description="Proton acceptor" evidence="16">
    <location>
        <position position="111"/>
    </location>
</feature>
<comment type="cofactor">
    <cofactor evidence="16">
        <name>NH4(+)</name>
        <dbReference type="ChEBI" id="CHEBI:28938"/>
    </cofactor>
    <cofactor evidence="16">
        <name>K(+)</name>
        <dbReference type="ChEBI" id="CHEBI:29103"/>
    </cofactor>
    <text evidence="16">A monovalent cation. Ammonium or potassium.</text>
</comment>
<dbReference type="EMBL" id="ADAD01000120">
    <property type="protein sequence ID" value="EEY34988.1"/>
    <property type="molecule type" value="Genomic_DNA"/>
</dbReference>
<comment type="pathway">
    <text evidence="4 16">Cofactor biosynthesis; coenzyme A biosynthesis; CoA from (R)-pantothenate: step 1/5.</text>
</comment>
<protein>
    <recommendedName>
        <fullName evidence="15 16">Type III pantothenate kinase</fullName>
        <ecNumber evidence="6 16">2.7.1.33</ecNumber>
    </recommendedName>
    <alternativeName>
        <fullName evidence="16">PanK-III</fullName>
    </alternativeName>
    <alternativeName>
        <fullName evidence="16">Pantothenic acid kinase</fullName>
    </alternativeName>
</protein>
<keyword evidence="9 16" id="KW-0547">Nucleotide-binding</keyword>
<dbReference type="PANTHER" id="PTHR34265:SF1">
    <property type="entry name" value="TYPE III PANTOTHENATE KINASE"/>
    <property type="match status" value="1"/>
</dbReference>
<dbReference type="RefSeq" id="WP_006807373.1">
    <property type="nucleotide sequence ID" value="NZ_ADAD01000120.1"/>
</dbReference>
<keyword evidence="16" id="KW-0479">Metal-binding</keyword>
<dbReference type="HAMAP" id="MF_01274">
    <property type="entry name" value="Pantothen_kinase_3"/>
    <property type="match status" value="1"/>
</dbReference>